<evidence type="ECO:0000256" key="3">
    <source>
        <dbReference type="ARBA" id="ARBA00022692"/>
    </source>
</evidence>
<keyword evidence="3" id="KW-0812">Transmembrane</keyword>
<dbReference type="Gene3D" id="1.25.40.10">
    <property type="entry name" value="Tetratricopeptide repeat domain"/>
    <property type="match status" value="1"/>
</dbReference>
<evidence type="ECO:0000256" key="6">
    <source>
        <dbReference type="ARBA" id="ARBA00023186"/>
    </source>
</evidence>
<comment type="subcellular location">
    <subcellularLocation>
        <location evidence="1">Cell membrane</location>
        <topology evidence="1">Single-pass type II membrane protein</topology>
    </subcellularLocation>
</comment>
<keyword evidence="5" id="KW-0472">Membrane</keyword>
<feature type="domain" description="Ancillary SecYEG translocon subunit/Cell division coordinator CpoB TPR" evidence="9">
    <location>
        <begin position="16"/>
        <end position="208"/>
    </location>
</feature>
<dbReference type="InterPro" id="IPR011990">
    <property type="entry name" value="TPR-like_helical_dom_sf"/>
</dbReference>
<organism evidence="10 11">
    <name type="scientific">Aquimonas voraii</name>
    <dbReference type="NCBI Taxonomy" id="265719"/>
    <lineage>
        <taxon>Bacteria</taxon>
        <taxon>Pseudomonadati</taxon>
        <taxon>Pseudomonadota</taxon>
        <taxon>Gammaproteobacteria</taxon>
        <taxon>Lysobacterales</taxon>
        <taxon>Lysobacteraceae</taxon>
        <taxon>Aquimonas</taxon>
    </lineage>
</organism>
<keyword evidence="6" id="KW-0143">Chaperone</keyword>
<keyword evidence="4" id="KW-1133">Transmembrane helix</keyword>
<evidence type="ECO:0000256" key="1">
    <source>
        <dbReference type="ARBA" id="ARBA00004401"/>
    </source>
</evidence>
<dbReference type="Proteomes" id="UP000199603">
    <property type="component" value="Unassembled WGS sequence"/>
</dbReference>
<proteinExistence type="inferred from homology"/>
<evidence type="ECO:0000259" key="9">
    <source>
        <dbReference type="Pfam" id="PF09976"/>
    </source>
</evidence>
<evidence type="ECO:0000256" key="4">
    <source>
        <dbReference type="ARBA" id="ARBA00022989"/>
    </source>
</evidence>
<dbReference type="PANTHER" id="PTHR38035:SF1">
    <property type="entry name" value="ANCILLARY SECYEG TRANSLOCON SUBUNIT"/>
    <property type="match status" value="1"/>
</dbReference>
<protein>
    <recommendedName>
        <fullName evidence="8">Ancillary SecYEG translocon subunit</fullName>
    </recommendedName>
</protein>
<dbReference type="Pfam" id="PF09976">
    <property type="entry name" value="TPR_21"/>
    <property type="match status" value="1"/>
</dbReference>
<evidence type="ECO:0000313" key="10">
    <source>
        <dbReference type="EMBL" id="SDD47722.1"/>
    </source>
</evidence>
<evidence type="ECO:0000256" key="2">
    <source>
        <dbReference type="ARBA" id="ARBA00022475"/>
    </source>
</evidence>
<evidence type="ECO:0000256" key="7">
    <source>
        <dbReference type="ARBA" id="ARBA00024197"/>
    </source>
</evidence>
<gene>
    <name evidence="10" type="ORF">SAMN04488509_102611</name>
</gene>
<comment type="similarity">
    <text evidence="7">Belongs to the YfgM family.</text>
</comment>
<dbReference type="RefSeq" id="WP_091240811.1">
    <property type="nucleotide sequence ID" value="NZ_FNAG01000002.1"/>
</dbReference>
<accession>A0A1G6V2G6</accession>
<dbReference type="EMBL" id="FNAG01000002">
    <property type="protein sequence ID" value="SDD47722.1"/>
    <property type="molecule type" value="Genomic_DNA"/>
</dbReference>
<dbReference type="SUPFAM" id="SSF48452">
    <property type="entry name" value="TPR-like"/>
    <property type="match status" value="1"/>
</dbReference>
<dbReference type="PANTHER" id="PTHR38035">
    <property type="entry name" value="UPF0070 PROTEIN YFGM"/>
    <property type="match status" value="1"/>
</dbReference>
<dbReference type="GO" id="GO:0005886">
    <property type="term" value="C:plasma membrane"/>
    <property type="evidence" value="ECO:0007669"/>
    <property type="project" value="UniProtKB-SubCell"/>
</dbReference>
<dbReference type="STRING" id="265719.SAMN04488509_102611"/>
<sequence length="215" mass="22948">MSIELMDEHERGERVRRWLKDNGNALVGGVAVGLLAFLGWEWHQGSQLQARYDAANQFESLRKAISADQTETIAEVAAGIGEKFKDSPYIALAELQVAQTKLEAGDLDAASAALDKARSAANEPLLAQIATLRLARLRVAQGQLDQALALADAAKADFPGLASELRGDILKAQGKHEDAISAYQDALTHLDANQPSRGLVELKLADLGAGAPQES</sequence>
<dbReference type="PIRSF" id="PIRSF006170">
    <property type="entry name" value="YfgM"/>
    <property type="match status" value="1"/>
</dbReference>
<evidence type="ECO:0000256" key="8">
    <source>
        <dbReference type="ARBA" id="ARBA00024235"/>
    </source>
</evidence>
<dbReference type="GO" id="GO:0044877">
    <property type="term" value="F:protein-containing complex binding"/>
    <property type="evidence" value="ECO:0007669"/>
    <property type="project" value="InterPro"/>
</dbReference>
<dbReference type="OrthoDB" id="9789675at2"/>
<keyword evidence="11" id="KW-1185">Reference proteome</keyword>
<name>A0A1G6V2G6_9GAMM</name>
<dbReference type="InterPro" id="IPR026039">
    <property type="entry name" value="YfgM"/>
</dbReference>
<evidence type="ECO:0000256" key="5">
    <source>
        <dbReference type="ARBA" id="ARBA00023136"/>
    </source>
</evidence>
<keyword evidence="2" id="KW-1003">Cell membrane</keyword>
<evidence type="ECO:0000313" key="11">
    <source>
        <dbReference type="Proteomes" id="UP000199603"/>
    </source>
</evidence>
<dbReference type="InterPro" id="IPR018704">
    <property type="entry name" value="SecYEG/CpoB_TPR"/>
</dbReference>
<reference evidence="10 11" key="1">
    <citation type="submission" date="2016-10" db="EMBL/GenBank/DDBJ databases">
        <authorList>
            <person name="de Groot N.N."/>
        </authorList>
    </citation>
    <scope>NUCLEOTIDE SEQUENCE [LARGE SCALE GENOMIC DNA]</scope>
    <source>
        <strain evidence="10 11">DSM 16957</strain>
    </source>
</reference>
<dbReference type="AlphaFoldDB" id="A0A1G6V2G6"/>